<protein>
    <submittedName>
        <fullName evidence="1">Uncharacterized protein</fullName>
    </submittedName>
</protein>
<name>A0A6C0JVW0_9ZZZZ</name>
<reference evidence="1" key="1">
    <citation type="journal article" date="2020" name="Nature">
        <title>Giant virus diversity and host interactions through global metagenomics.</title>
        <authorList>
            <person name="Schulz F."/>
            <person name="Roux S."/>
            <person name="Paez-Espino D."/>
            <person name="Jungbluth S."/>
            <person name="Walsh D.A."/>
            <person name="Denef V.J."/>
            <person name="McMahon K.D."/>
            <person name="Konstantinidis K.T."/>
            <person name="Eloe-Fadrosh E.A."/>
            <person name="Kyrpides N.C."/>
            <person name="Woyke T."/>
        </authorList>
    </citation>
    <scope>NUCLEOTIDE SEQUENCE</scope>
    <source>
        <strain evidence="1">GVMAG-S-1063924-116</strain>
    </source>
</reference>
<sequence>MSRLREEAQLGWYPHVEYTIPVLYTLGDVSHLEFEVRVEKGVYVGELQEIEYLSYAEYRGLEEVDEEYRDKMVALIKVDSSHFEISPESERIYSCRQNSDNSLELVDLVQEWPPSALYLQCTTGSQAFHNLPIPEGEEEKPIEPFYRDDVTELVIDSTGIYPFSFCDPTKIEILTINMRDGTDAYSHVVKRMFKKLGKAHGRKALSSLIDLKLNRVGWLKIINQYVDIESIDTLYVATSPLTSDKSIRDLLKTHDLGHIRITKIVCGHNLLGYNTSFLYTKYQRLPRLGLTERVTVNEVEIEPGQKRSYFEIVPQRESIDYAHDATPILDRAIFSVKLTVVRASRGKSARKVVR</sequence>
<organism evidence="1">
    <name type="scientific">viral metagenome</name>
    <dbReference type="NCBI Taxonomy" id="1070528"/>
    <lineage>
        <taxon>unclassified sequences</taxon>
        <taxon>metagenomes</taxon>
        <taxon>organismal metagenomes</taxon>
    </lineage>
</organism>
<accession>A0A6C0JVW0</accession>
<proteinExistence type="predicted"/>
<dbReference type="AlphaFoldDB" id="A0A6C0JVW0"/>
<evidence type="ECO:0000313" key="1">
    <source>
        <dbReference type="EMBL" id="QHU08527.1"/>
    </source>
</evidence>
<dbReference type="EMBL" id="MN740698">
    <property type="protein sequence ID" value="QHU08527.1"/>
    <property type="molecule type" value="Genomic_DNA"/>
</dbReference>